<dbReference type="Gene3D" id="3.90.550.10">
    <property type="entry name" value="Spore Coat Polysaccharide Biosynthesis Protein SpsA, Chain A"/>
    <property type="match status" value="1"/>
</dbReference>
<organism evidence="3 4">
    <name type="scientific">Stylophora pistillata</name>
    <name type="common">Smooth cauliflower coral</name>
    <dbReference type="NCBI Taxonomy" id="50429"/>
    <lineage>
        <taxon>Eukaryota</taxon>
        <taxon>Metazoa</taxon>
        <taxon>Cnidaria</taxon>
        <taxon>Anthozoa</taxon>
        <taxon>Hexacorallia</taxon>
        <taxon>Scleractinia</taxon>
        <taxon>Astrocoeniina</taxon>
        <taxon>Pocilloporidae</taxon>
        <taxon>Stylophora</taxon>
    </lineage>
</organism>
<comment type="caution">
    <text evidence="3">The sequence shown here is derived from an EMBL/GenBank/DDBJ whole genome shotgun (WGS) entry which is preliminary data.</text>
</comment>
<dbReference type="Pfam" id="PF01501">
    <property type="entry name" value="Glyco_transf_8"/>
    <property type="match status" value="1"/>
</dbReference>
<accession>A0A2B4SAG1</accession>
<sequence>MACQRRISESLVETFQQGFVFYKSYSDDSSSSSSGSLELLSSAKMDGINKEINLAKTMFPEFFDKKTNKGQGVQGNCTTTSRSLAGITNYASGPGIRQNTCKSVKAIEIWYINEYGYTKIIILEALSYEQRVLDNEQQLAHKEWRTYQIESRFGQEWCKENVQARSDVTWLTIVVDDNFVVPALVLAHSIQAFSCHKNMIVLISDTVTEEAQAALEKVGWDTRLVEAMDCDWLDAKMNLERNEGLFARPRGYRIMGTHTRFHAWKFSEFSKIIYADADYMLMTNIDELFDIPDDFAAVPCARPGVIDPCFNAGLLVFRPGAKYYQEIMDLWQETTQRDTCPDDQVLLWHYYADAGNWRALPYSFNIRLIIYRPFNSYHFAGGKGGYHPPKPWSADCRPSRKEAAERCPRTVSLLH</sequence>
<comment type="similarity">
    <text evidence="1">Belongs to the glycosyltransferase 8 family. Glycogenin subfamily.</text>
</comment>
<gene>
    <name evidence="3" type="primary">Gyg1</name>
    <name evidence="3" type="ORF">AWC38_SpisGene9302</name>
</gene>
<proteinExistence type="inferred from homology"/>
<dbReference type="GO" id="GO:0005978">
    <property type="term" value="P:glycogen biosynthetic process"/>
    <property type="evidence" value="ECO:0007669"/>
    <property type="project" value="UniProtKB-ARBA"/>
</dbReference>
<evidence type="ECO:0000256" key="2">
    <source>
        <dbReference type="ARBA" id="ARBA00038934"/>
    </source>
</evidence>
<evidence type="ECO:0000256" key="1">
    <source>
        <dbReference type="ARBA" id="ARBA00038162"/>
    </source>
</evidence>
<dbReference type="STRING" id="50429.A0A2B4SAG1"/>
<dbReference type="EC" id="2.4.1.186" evidence="2"/>
<dbReference type="InterPro" id="IPR029044">
    <property type="entry name" value="Nucleotide-diphossugar_trans"/>
</dbReference>
<dbReference type="InterPro" id="IPR002495">
    <property type="entry name" value="Glyco_trans_8"/>
</dbReference>
<dbReference type="GO" id="GO:0008466">
    <property type="term" value="F:glycogenin glucosyltransferase activity"/>
    <property type="evidence" value="ECO:0007669"/>
    <property type="project" value="UniProtKB-EC"/>
</dbReference>
<protein>
    <recommendedName>
        <fullName evidence="2">glycogenin glucosyltransferase</fullName>
        <ecNumber evidence="2">2.4.1.186</ecNumber>
    </recommendedName>
</protein>
<evidence type="ECO:0000313" key="3">
    <source>
        <dbReference type="EMBL" id="PFX26023.1"/>
    </source>
</evidence>
<dbReference type="SUPFAM" id="SSF53448">
    <property type="entry name" value="Nucleotide-diphospho-sugar transferases"/>
    <property type="match status" value="1"/>
</dbReference>
<dbReference type="Proteomes" id="UP000225706">
    <property type="component" value="Unassembled WGS sequence"/>
</dbReference>
<dbReference type="PANTHER" id="PTHR11183">
    <property type="entry name" value="GLYCOGENIN SUBFAMILY MEMBER"/>
    <property type="match status" value="1"/>
</dbReference>
<dbReference type="InterPro" id="IPR050587">
    <property type="entry name" value="GNT1/Glycosyltrans_8"/>
</dbReference>
<name>A0A2B4SAG1_STYPI</name>
<reference evidence="4" key="1">
    <citation type="journal article" date="2017" name="bioRxiv">
        <title>Comparative analysis of the genomes of Stylophora pistillata and Acropora digitifera provides evidence for extensive differences between species of corals.</title>
        <authorList>
            <person name="Voolstra C.R."/>
            <person name="Li Y."/>
            <person name="Liew Y.J."/>
            <person name="Baumgarten S."/>
            <person name="Zoccola D."/>
            <person name="Flot J.-F."/>
            <person name="Tambutte S."/>
            <person name="Allemand D."/>
            <person name="Aranda M."/>
        </authorList>
    </citation>
    <scope>NUCLEOTIDE SEQUENCE [LARGE SCALE GENOMIC DNA]</scope>
</reference>
<keyword evidence="4" id="KW-1185">Reference proteome</keyword>
<dbReference type="OrthoDB" id="2014201at2759"/>
<evidence type="ECO:0000313" key="4">
    <source>
        <dbReference type="Proteomes" id="UP000225706"/>
    </source>
</evidence>
<dbReference type="EMBL" id="LSMT01000136">
    <property type="protein sequence ID" value="PFX26023.1"/>
    <property type="molecule type" value="Genomic_DNA"/>
</dbReference>
<dbReference type="AlphaFoldDB" id="A0A2B4SAG1"/>